<evidence type="ECO:0000256" key="1">
    <source>
        <dbReference type="ARBA" id="ARBA00001050"/>
    </source>
</evidence>
<comment type="caution">
    <text evidence="10">The sequence shown here is derived from an EMBL/GenBank/DDBJ whole genome shotgun (WGS) entry which is preliminary data.</text>
</comment>
<dbReference type="GO" id="GO:0019629">
    <property type="term" value="P:propionate catabolic process, 2-methylcitrate cycle"/>
    <property type="evidence" value="ECO:0007669"/>
    <property type="project" value="InterPro"/>
</dbReference>
<keyword evidence="5" id="KW-0460">Magnesium</keyword>
<dbReference type="FunFam" id="3.20.20.60:FF:000009">
    <property type="entry name" value="2-methylisocitrate lyase"/>
    <property type="match status" value="1"/>
</dbReference>
<evidence type="ECO:0000256" key="6">
    <source>
        <dbReference type="ARBA" id="ARBA00023239"/>
    </source>
</evidence>
<comment type="similarity">
    <text evidence="3 9">Belongs to the isocitrate lyase/PEP mutase superfamily. Methylisocitrate lyase family.</text>
</comment>
<dbReference type="RefSeq" id="WP_104832232.1">
    <property type="nucleotide sequence ID" value="NZ_PJCH01000017.1"/>
</dbReference>
<evidence type="ECO:0000256" key="3">
    <source>
        <dbReference type="ARBA" id="ARBA00009282"/>
    </source>
</evidence>
<comment type="cofactor">
    <cofactor evidence="2">
        <name>Mg(2+)</name>
        <dbReference type="ChEBI" id="CHEBI:18420"/>
    </cofactor>
</comment>
<keyword evidence="4" id="KW-0479">Metal-binding</keyword>
<evidence type="ECO:0000313" key="11">
    <source>
        <dbReference type="Proteomes" id="UP000239504"/>
    </source>
</evidence>
<comment type="function">
    <text evidence="8">Involved in the catabolism of short chain fatty acids (SCFA) via the 2-methylcitrate cycle I (propionate degradation route). Catalyzes the thermodynamically favored C-C bond cleavage of (2R,3S)-2-methylisocitrate to yield pyruvate and succinate via an alpha-carboxy-carbanion intermediate.</text>
</comment>
<evidence type="ECO:0000313" key="10">
    <source>
        <dbReference type="EMBL" id="PQA85592.1"/>
    </source>
</evidence>
<dbReference type="SUPFAM" id="SSF51621">
    <property type="entry name" value="Phosphoenolpyruvate/pyruvate domain"/>
    <property type="match status" value="1"/>
</dbReference>
<dbReference type="EC" id="4.1.3.30" evidence="9"/>
<proteinExistence type="inferred from homology"/>
<comment type="catalytic activity">
    <reaction evidence="1 9">
        <text>(2S,3R)-3-hydroxybutane-1,2,3-tricarboxylate = pyruvate + succinate</text>
        <dbReference type="Rhea" id="RHEA:16809"/>
        <dbReference type="ChEBI" id="CHEBI:15361"/>
        <dbReference type="ChEBI" id="CHEBI:30031"/>
        <dbReference type="ChEBI" id="CHEBI:57429"/>
        <dbReference type="EC" id="4.1.3.30"/>
    </reaction>
</comment>
<protein>
    <recommendedName>
        <fullName evidence="9">Methylisocitrate lyase</fullName>
        <ecNumber evidence="9">4.1.3.30</ecNumber>
    </recommendedName>
</protein>
<organism evidence="10 11">
    <name type="scientific">Hyphococcus luteus</name>
    <dbReference type="NCBI Taxonomy" id="2058213"/>
    <lineage>
        <taxon>Bacteria</taxon>
        <taxon>Pseudomonadati</taxon>
        <taxon>Pseudomonadota</taxon>
        <taxon>Alphaproteobacteria</taxon>
        <taxon>Parvularculales</taxon>
        <taxon>Parvularculaceae</taxon>
        <taxon>Hyphococcus</taxon>
    </lineage>
</organism>
<evidence type="ECO:0000256" key="9">
    <source>
        <dbReference type="RuleBase" id="RU361121"/>
    </source>
</evidence>
<evidence type="ECO:0000256" key="5">
    <source>
        <dbReference type="ARBA" id="ARBA00022842"/>
    </source>
</evidence>
<accession>A0A2S7JZD0</accession>
<evidence type="ECO:0000256" key="4">
    <source>
        <dbReference type="ARBA" id="ARBA00022723"/>
    </source>
</evidence>
<dbReference type="PROSITE" id="PS00161">
    <property type="entry name" value="ISOCITRATE_LYASE"/>
    <property type="match status" value="1"/>
</dbReference>
<dbReference type="InterPro" id="IPR012695">
    <property type="entry name" value="PrpB"/>
</dbReference>
<dbReference type="EMBL" id="PJCH01000017">
    <property type="protein sequence ID" value="PQA85592.1"/>
    <property type="molecule type" value="Genomic_DNA"/>
</dbReference>
<dbReference type="InterPro" id="IPR018523">
    <property type="entry name" value="Isocitrate_lyase_ph_CS"/>
</dbReference>
<gene>
    <name evidence="10" type="primary">prpB</name>
    <name evidence="10" type="ORF">CW354_21895</name>
</gene>
<comment type="subunit">
    <text evidence="7">Homotetramer; dimer of dimers.</text>
</comment>
<dbReference type="NCBIfam" id="TIGR02317">
    <property type="entry name" value="prpB"/>
    <property type="match status" value="1"/>
</dbReference>
<dbReference type="AlphaFoldDB" id="A0A2S7JZD0"/>
<dbReference type="OrthoDB" id="8629576at2"/>
<reference evidence="10 11" key="1">
    <citation type="submission" date="2017-12" db="EMBL/GenBank/DDBJ databases">
        <authorList>
            <person name="Hurst M.R.H."/>
        </authorList>
    </citation>
    <scope>NUCLEOTIDE SEQUENCE [LARGE SCALE GENOMIC DNA]</scope>
    <source>
        <strain evidence="10 11">SY-3-19</strain>
    </source>
</reference>
<dbReference type="GO" id="GO:0046872">
    <property type="term" value="F:metal ion binding"/>
    <property type="evidence" value="ECO:0007669"/>
    <property type="project" value="UniProtKB-KW"/>
</dbReference>
<dbReference type="Pfam" id="PF13714">
    <property type="entry name" value="PEP_mutase"/>
    <property type="match status" value="1"/>
</dbReference>
<comment type="pathway">
    <text evidence="9">Organic acid metabolism; propanoate degradation.</text>
</comment>
<evidence type="ECO:0000256" key="8">
    <source>
        <dbReference type="ARBA" id="ARBA00057039"/>
    </source>
</evidence>
<dbReference type="PANTHER" id="PTHR42905:SF5">
    <property type="entry name" value="CARBOXYVINYL-CARBOXYPHOSPHONATE PHOSPHORYLMUTASE, CHLOROPLASTIC"/>
    <property type="match status" value="1"/>
</dbReference>
<evidence type="ECO:0000256" key="2">
    <source>
        <dbReference type="ARBA" id="ARBA00001946"/>
    </source>
</evidence>
<dbReference type="CDD" id="cd00377">
    <property type="entry name" value="ICL_PEPM"/>
    <property type="match status" value="1"/>
</dbReference>
<keyword evidence="6 9" id="KW-0456">Lyase</keyword>
<dbReference type="Gene3D" id="3.20.20.60">
    <property type="entry name" value="Phosphoenolpyruvate-binding domains"/>
    <property type="match status" value="1"/>
</dbReference>
<dbReference type="Proteomes" id="UP000239504">
    <property type="component" value="Unassembled WGS sequence"/>
</dbReference>
<name>A0A2S7JZD0_9PROT</name>
<keyword evidence="11" id="KW-1185">Reference proteome</keyword>
<dbReference type="UniPathway" id="UPA00946"/>
<dbReference type="InterPro" id="IPR015813">
    <property type="entry name" value="Pyrv/PenolPyrv_kinase-like_dom"/>
</dbReference>
<evidence type="ECO:0000256" key="7">
    <source>
        <dbReference type="ARBA" id="ARBA00044762"/>
    </source>
</evidence>
<dbReference type="InterPro" id="IPR040442">
    <property type="entry name" value="Pyrv_kinase-like_dom_sf"/>
</dbReference>
<dbReference type="PANTHER" id="PTHR42905">
    <property type="entry name" value="PHOSPHOENOLPYRUVATE CARBOXYLASE"/>
    <property type="match status" value="1"/>
</dbReference>
<comment type="function">
    <text evidence="9">Catalyzes the thermodynamically favored C-C bond cleavage of (2R,3S)-2-methylisocitrate to yield pyruvate and succinate.</text>
</comment>
<dbReference type="InterPro" id="IPR039556">
    <property type="entry name" value="ICL/PEPM"/>
</dbReference>
<sequence>MLFTKKSAAEKREAFRKGLASGKLLQFPGAFNPLCAQMIERKGFDGVYISGAVMAADLCLPDIGLATMTEFAERGQQIARVTDLPSFIDIDTGFGEPMAAARTVRTMEEAGLSGCHIEDQVMPKRCGHLDGKEIVSTDVMVQRVKAAAEAKRDPNFVLIARSDARAVEGLEASIDRMKAYVDAGADMIFPEAMKSEQEFEAVRKALDVPILANMTEFGKSRLLNKKELEDLGFNVVIYPVTTLRLAMGACDRGLDAILKDGDQNNILDEMQHRRDLYDLLRYHEYNKFDESIYNFQVSDTPTE</sequence>
<dbReference type="GO" id="GO:0046421">
    <property type="term" value="F:methylisocitrate lyase activity"/>
    <property type="evidence" value="ECO:0007669"/>
    <property type="project" value="UniProtKB-EC"/>
</dbReference>